<gene>
    <name evidence="1" type="ORF">RirG_003910</name>
</gene>
<dbReference type="EMBL" id="JEMT01002324">
    <property type="protein sequence ID" value="EXX79611.1"/>
    <property type="molecule type" value="Genomic_DNA"/>
</dbReference>
<evidence type="ECO:0000313" key="2">
    <source>
        <dbReference type="Proteomes" id="UP000022910"/>
    </source>
</evidence>
<evidence type="ECO:0000313" key="1">
    <source>
        <dbReference type="EMBL" id="EXX79611.1"/>
    </source>
</evidence>
<accession>A0A015M3R6</accession>
<reference evidence="1 2" key="1">
    <citation type="submission" date="2014-02" db="EMBL/GenBank/DDBJ databases">
        <title>Single nucleus genome sequencing reveals high similarity among nuclei of an endomycorrhizal fungus.</title>
        <authorList>
            <person name="Lin K."/>
            <person name="Geurts R."/>
            <person name="Zhang Z."/>
            <person name="Limpens E."/>
            <person name="Saunders D.G."/>
            <person name="Mu D."/>
            <person name="Pang E."/>
            <person name="Cao H."/>
            <person name="Cha H."/>
            <person name="Lin T."/>
            <person name="Zhou Q."/>
            <person name="Shang Y."/>
            <person name="Li Y."/>
            <person name="Ivanov S."/>
            <person name="Sharma T."/>
            <person name="Velzen R.V."/>
            <person name="Ruijter N.D."/>
            <person name="Aanen D.K."/>
            <person name="Win J."/>
            <person name="Kamoun S."/>
            <person name="Bisseling T."/>
            <person name="Huang S."/>
        </authorList>
    </citation>
    <scope>NUCLEOTIDE SEQUENCE [LARGE SCALE GENOMIC DNA]</scope>
    <source>
        <strain evidence="2">DAOM197198w</strain>
    </source>
</reference>
<name>A0A015M3R6_RHIIW</name>
<comment type="caution">
    <text evidence="1">The sequence shown here is derived from an EMBL/GenBank/DDBJ whole genome shotgun (WGS) entry which is preliminary data.</text>
</comment>
<protein>
    <submittedName>
        <fullName evidence="1">Uncharacterized protein</fullName>
    </submittedName>
</protein>
<dbReference type="Proteomes" id="UP000022910">
    <property type="component" value="Unassembled WGS sequence"/>
</dbReference>
<proteinExistence type="predicted"/>
<organism evidence="1 2">
    <name type="scientific">Rhizophagus irregularis (strain DAOM 197198w)</name>
    <name type="common">Glomus intraradices</name>
    <dbReference type="NCBI Taxonomy" id="1432141"/>
    <lineage>
        <taxon>Eukaryota</taxon>
        <taxon>Fungi</taxon>
        <taxon>Fungi incertae sedis</taxon>
        <taxon>Mucoromycota</taxon>
        <taxon>Glomeromycotina</taxon>
        <taxon>Glomeromycetes</taxon>
        <taxon>Glomerales</taxon>
        <taxon>Glomeraceae</taxon>
        <taxon>Rhizophagus</taxon>
    </lineage>
</organism>
<dbReference type="HOGENOM" id="CLU_2455929_0_0_1"/>
<dbReference type="AlphaFoldDB" id="A0A015M3R6"/>
<keyword evidence="2" id="KW-1185">Reference proteome</keyword>
<sequence>MPSSITILCQIKSKGLDGGFVTGLAHYMSEPGVFKTFHYGYFKKQLSPLFLHDLQVGDHGLLCGNKFTPNLQSLPFCSTSSYILPTKEP</sequence>